<dbReference type="InterPro" id="IPR006665">
    <property type="entry name" value="OmpA-like"/>
</dbReference>
<feature type="domain" description="OmpA-like" evidence="3">
    <location>
        <begin position="184"/>
        <end position="308"/>
    </location>
</feature>
<dbReference type="AlphaFoldDB" id="A0A1V1P700"/>
<name>A0A1V1P700_9BACT</name>
<gene>
    <name evidence="4" type="ORF">OMM_03133</name>
</gene>
<evidence type="ECO:0000313" key="5">
    <source>
        <dbReference type="Proteomes" id="UP000189670"/>
    </source>
</evidence>
<dbReference type="Pfam" id="PF00691">
    <property type="entry name" value="OmpA"/>
    <property type="match status" value="1"/>
</dbReference>
<dbReference type="PROSITE" id="PS50293">
    <property type="entry name" value="TPR_REGION"/>
    <property type="match status" value="1"/>
</dbReference>
<comment type="caution">
    <text evidence="4">The sequence shown here is derived from an EMBL/GenBank/DDBJ whole genome shotgun (WGS) entry which is preliminary data.</text>
</comment>
<protein>
    <recommendedName>
        <fullName evidence="3">OmpA-like domain-containing protein</fullName>
    </recommendedName>
</protein>
<sequence>MLIPISHASASQTICDTHVKKGLRLQTQYSAQELSNNSRVLKKIESHYQAAIKQCPDVYANHAQLMTNLGIVYQHMGKMADAQGLFKKVLTLDPNMSLPYFQLAQLYAQQKLFALALEYYLKTLEIDPQNIEAQTAAKEITLRQNCKTIGVQKNDILSSEKMYNTVACARIFKRAQKRFHLTRSIYVTPVNFWNILFDTSSAQLKPASFPQLKKMVRMMDDHPSLKLKINGHADEKPVNRKLEVLPEKYCWSNQCLSEYRAWSVKQYLTRHDISGNRMKIEGFGNSQTINKTNQSLNRRVEIYDLDVSEQQ</sequence>
<dbReference type="SUPFAM" id="SSF48452">
    <property type="entry name" value="TPR-like"/>
    <property type="match status" value="1"/>
</dbReference>
<dbReference type="Gene3D" id="3.30.1330.60">
    <property type="entry name" value="OmpA-like domain"/>
    <property type="match status" value="1"/>
</dbReference>
<dbReference type="InterPro" id="IPR050330">
    <property type="entry name" value="Bact_OuterMem_StrucFunc"/>
</dbReference>
<proteinExistence type="predicted"/>
<dbReference type="PROSITE" id="PS51123">
    <property type="entry name" value="OMPA_2"/>
    <property type="match status" value="1"/>
</dbReference>
<dbReference type="EMBL" id="ATBP01000400">
    <property type="protein sequence ID" value="ETR70590.1"/>
    <property type="molecule type" value="Genomic_DNA"/>
</dbReference>
<dbReference type="PANTHER" id="PTHR30329:SF21">
    <property type="entry name" value="LIPOPROTEIN YIAD-RELATED"/>
    <property type="match status" value="1"/>
</dbReference>
<keyword evidence="2" id="KW-0472">Membrane</keyword>
<keyword evidence="1" id="KW-0802">TPR repeat</keyword>
<dbReference type="SUPFAM" id="SSF103088">
    <property type="entry name" value="OmpA-like"/>
    <property type="match status" value="1"/>
</dbReference>
<accession>A0A1V1P700</accession>
<evidence type="ECO:0000259" key="3">
    <source>
        <dbReference type="PROSITE" id="PS51123"/>
    </source>
</evidence>
<dbReference type="PROSITE" id="PS50005">
    <property type="entry name" value="TPR"/>
    <property type="match status" value="2"/>
</dbReference>
<feature type="repeat" description="TPR" evidence="1">
    <location>
        <begin position="97"/>
        <end position="130"/>
    </location>
</feature>
<dbReference type="InterPro" id="IPR036737">
    <property type="entry name" value="OmpA-like_sf"/>
</dbReference>
<dbReference type="InterPro" id="IPR011990">
    <property type="entry name" value="TPR-like_helical_dom_sf"/>
</dbReference>
<dbReference type="Proteomes" id="UP000189670">
    <property type="component" value="Unassembled WGS sequence"/>
</dbReference>
<organism evidence="4 5">
    <name type="scientific">Candidatus Magnetoglobus multicellularis str. Araruama</name>
    <dbReference type="NCBI Taxonomy" id="890399"/>
    <lineage>
        <taxon>Bacteria</taxon>
        <taxon>Pseudomonadati</taxon>
        <taxon>Thermodesulfobacteriota</taxon>
        <taxon>Desulfobacteria</taxon>
        <taxon>Desulfobacterales</taxon>
        <taxon>Desulfobacteraceae</taxon>
        <taxon>Candidatus Magnetoglobus</taxon>
    </lineage>
</organism>
<dbReference type="Pfam" id="PF13424">
    <property type="entry name" value="TPR_12"/>
    <property type="match status" value="1"/>
</dbReference>
<dbReference type="GO" id="GO:0016020">
    <property type="term" value="C:membrane"/>
    <property type="evidence" value="ECO:0007669"/>
    <property type="project" value="UniProtKB-UniRule"/>
</dbReference>
<reference evidence="5" key="1">
    <citation type="submission" date="2012-11" db="EMBL/GenBank/DDBJ databases">
        <authorList>
            <person name="Lucero-Rivera Y.E."/>
            <person name="Tovar-Ramirez D."/>
        </authorList>
    </citation>
    <scope>NUCLEOTIDE SEQUENCE [LARGE SCALE GENOMIC DNA]</scope>
    <source>
        <strain evidence="5">Araruama</strain>
    </source>
</reference>
<evidence type="ECO:0000256" key="2">
    <source>
        <dbReference type="PROSITE-ProRule" id="PRU00473"/>
    </source>
</evidence>
<dbReference type="Gene3D" id="1.25.40.10">
    <property type="entry name" value="Tetratricopeptide repeat domain"/>
    <property type="match status" value="1"/>
</dbReference>
<evidence type="ECO:0000256" key="1">
    <source>
        <dbReference type="PROSITE-ProRule" id="PRU00339"/>
    </source>
</evidence>
<dbReference type="PANTHER" id="PTHR30329">
    <property type="entry name" value="STATOR ELEMENT OF FLAGELLAR MOTOR COMPLEX"/>
    <property type="match status" value="1"/>
</dbReference>
<feature type="repeat" description="TPR" evidence="1">
    <location>
        <begin position="63"/>
        <end position="96"/>
    </location>
</feature>
<dbReference type="SMART" id="SM00028">
    <property type="entry name" value="TPR"/>
    <property type="match status" value="2"/>
</dbReference>
<dbReference type="CDD" id="cd07185">
    <property type="entry name" value="OmpA_C-like"/>
    <property type="match status" value="1"/>
</dbReference>
<evidence type="ECO:0000313" key="4">
    <source>
        <dbReference type="EMBL" id="ETR70590.1"/>
    </source>
</evidence>
<dbReference type="InterPro" id="IPR019734">
    <property type="entry name" value="TPR_rpt"/>
</dbReference>